<dbReference type="InterPro" id="IPR027370">
    <property type="entry name" value="Znf-RING_euk"/>
</dbReference>
<reference evidence="6 7" key="1">
    <citation type="journal article" date="2018" name="IMA Fungus">
        <title>IMA Genome-F 9: Draft genome sequence of Annulohypoxylon stygium, Aspergillus mulundensis, Berkeleyomyces basicola (syn. Thielaviopsis basicola), Ceratocystis smalleyi, two Cercospora beticola strains, Coleophoma cylindrospora, Fusarium fracticaudum, Phialophora cf. hyalina, and Morchella septimelata.</title>
        <authorList>
            <person name="Wingfield B.D."/>
            <person name="Bills G.F."/>
            <person name="Dong Y."/>
            <person name="Huang W."/>
            <person name="Nel W.J."/>
            <person name="Swalarsk-Parry B.S."/>
            <person name="Vaghefi N."/>
            <person name="Wilken P.M."/>
            <person name="An Z."/>
            <person name="de Beer Z.W."/>
            <person name="De Vos L."/>
            <person name="Chen L."/>
            <person name="Duong T.A."/>
            <person name="Gao Y."/>
            <person name="Hammerbacher A."/>
            <person name="Kikkert J.R."/>
            <person name="Li Y."/>
            <person name="Li H."/>
            <person name="Li K."/>
            <person name="Li Q."/>
            <person name="Liu X."/>
            <person name="Ma X."/>
            <person name="Naidoo K."/>
            <person name="Pethybridge S.J."/>
            <person name="Sun J."/>
            <person name="Steenkamp E.T."/>
            <person name="van der Nest M.A."/>
            <person name="van Wyk S."/>
            <person name="Wingfield M.J."/>
            <person name="Xiong C."/>
            <person name="Yue Q."/>
            <person name="Zhang X."/>
        </authorList>
    </citation>
    <scope>NUCLEOTIDE SEQUENCE [LARGE SCALE GENOMIC DNA]</scope>
    <source>
        <strain evidence="6 7">BP 5553</strain>
    </source>
</reference>
<dbReference type="InterPro" id="IPR001841">
    <property type="entry name" value="Znf_RING"/>
</dbReference>
<dbReference type="Gene3D" id="3.30.40.10">
    <property type="entry name" value="Zinc/RING finger domain, C3HC4 (zinc finger)"/>
    <property type="match status" value="1"/>
</dbReference>
<evidence type="ECO:0000313" key="6">
    <source>
        <dbReference type="EMBL" id="RDL39894.1"/>
    </source>
</evidence>
<protein>
    <recommendedName>
        <fullName evidence="5">RING-type domain-containing protein</fullName>
    </recommendedName>
</protein>
<evidence type="ECO:0000256" key="4">
    <source>
        <dbReference type="PROSITE-ProRule" id="PRU00175"/>
    </source>
</evidence>
<dbReference type="PROSITE" id="PS50089">
    <property type="entry name" value="ZF_RING_2"/>
    <property type="match status" value="1"/>
</dbReference>
<keyword evidence="7" id="KW-1185">Reference proteome</keyword>
<gene>
    <name evidence="6" type="ORF">BP5553_04234</name>
</gene>
<dbReference type="InterPro" id="IPR013083">
    <property type="entry name" value="Znf_RING/FYVE/PHD"/>
</dbReference>
<dbReference type="AlphaFoldDB" id="A0A370TWI6"/>
<evidence type="ECO:0000256" key="1">
    <source>
        <dbReference type="ARBA" id="ARBA00022723"/>
    </source>
</evidence>
<dbReference type="PANTHER" id="PTHR16047:SF7">
    <property type="entry name" value="E3 UBIQUITIN-PROTEIN LIGASE RFWD3"/>
    <property type="match status" value="1"/>
</dbReference>
<dbReference type="GO" id="GO:0016567">
    <property type="term" value="P:protein ubiquitination"/>
    <property type="evidence" value="ECO:0007669"/>
    <property type="project" value="InterPro"/>
</dbReference>
<dbReference type="GO" id="GO:0036297">
    <property type="term" value="P:interstrand cross-link repair"/>
    <property type="evidence" value="ECO:0007669"/>
    <property type="project" value="InterPro"/>
</dbReference>
<dbReference type="EMBL" id="NPIC01000002">
    <property type="protein sequence ID" value="RDL39894.1"/>
    <property type="molecule type" value="Genomic_DNA"/>
</dbReference>
<dbReference type="Pfam" id="PF13445">
    <property type="entry name" value="zf-RING_UBOX"/>
    <property type="match status" value="1"/>
</dbReference>
<keyword evidence="3" id="KW-0862">Zinc</keyword>
<keyword evidence="1" id="KW-0479">Metal-binding</keyword>
<dbReference type="OrthoDB" id="5396564at2759"/>
<dbReference type="GO" id="GO:0005634">
    <property type="term" value="C:nucleus"/>
    <property type="evidence" value="ECO:0007669"/>
    <property type="project" value="InterPro"/>
</dbReference>
<dbReference type="GeneID" id="43597083"/>
<proteinExistence type="predicted"/>
<evidence type="ECO:0000256" key="2">
    <source>
        <dbReference type="ARBA" id="ARBA00022771"/>
    </source>
</evidence>
<feature type="domain" description="RING-type" evidence="5">
    <location>
        <begin position="99"/>
        <end position="146"/>
    </location>
</feature>
<accession>A0A370TWI6</accession>
<organism evidence="6 7">
    <name type="scientific">Venustampulla echinocandica</name>
    <dbReference type="NCBI Taxonomy" id="2656787"/>
    <lineage>
        <taxon>Eukaryota</taxon>
        <taxon>Fungi</taxon>
        <taxon>Dikarya</taxon>
        <taxon>Ascomycota</taxon>
        <taxon>Pezizomycotina</taxon>
        <taxon>Leotiomycetes</taxon>
        <taxon>Helotiales</taxon>
        <taxon>Pleuroascaceae</taxon>
        <taxon>Venustampulla</taxon>
    </lineage>
</organism>
<dbReference type="GO" id="GO:0008270">
    <property type="term" value="F:zinc ion binding"/>
    <property type="evidence" value="ECO:0007669"/>
    <property type="project" value="UniProtKB-KW"/>
</dbReference>
<dbReference type="PANTHER" id="PTHR16047">
    <property type="entry name" value="RFWD3 PROTEIN"/>
    <property type="match status" value="1"/>
</dbReference>
<evidence type="ECO:0000256" key="3">
    <source>
        <dbReference type="ARBA" id="ARBA00022833"/>
    </source>
</evidence>
<name>A0A370TWI6_9HELO</name>
<dbReference type="InterPro" id="IPR037381">
    <property type="entry name" value="RFWD3"/>
</dbReference>
<dbReference type="Proteomes" id="UP000254866">
    <property type="component" value="Unassembled WGS sequence"/>
</dbReference>
<dbReference type="RefSeq" id="XP_031872550.1">
    <property type="nucleotide sequence ID" value="XM_032012857.1"/>
</dbReference>
<evidence type="ECO:0000313" key="7">
    <source>
        <dbReference type="Proteomes" id="UP000254866"/>
    </source>
</evidence>
<dbReference type="GO" id="GO:0004842">
    <property type="term" value="F:ubiquitin-protein transferase activity"/>
    <property type="evidence" value="ECO:0007669"/>
    <property type="project" value="InterPro"/>
</dbReference>
<sequence length="247" mass="28327">MERALDSVIWERWMNSSLPDPTTRQIGLYLQLREALWMNIAAIHQDESPFFEQNWLAENIEPFQGLLNTSREGMVHGLHRVATLENLEDMRSAGEDLTCRICFRGFDEPPYEQPVRLSCTHIYGKNCLENWIREAQPGFHICAKCDKKFDGLDMLTRSPYKGFTPAGARRYVVVPLRLEDADEVAQSDLDADYTIVYANLLRRAELKFAHNDPPIPPPPSPWWLKMLRGEGTLILPDVADVVDNSQV</sequence>
<evidence type="ECO:0000259" key="5">
    <source>
        <dbReference type="PROSITE" id="PS50089"/>
    </source>
</evidence>
<comment type="caution">
    <text evidence="6">The sequence shown here is derived from an EMBL/GenBank/DDBJ whole genome shotgun (WGS) entry which is preliminary data.</text>
</comment>
<keyword evidence="2 4" id="KW-0863">Zinc-finger</keyword>
<dbReference type="SUPFAM" id="SSF57850">
    <property type="entry name" value="RING/U-box"/>
    <property type="match status" value="1"/>
</dbReference>